<dbReference type="RefSeq" id="WP_074211698.1">
    <property type="nucleotide sequence ID" value="NZ_BJOI01000111.1"/>
</dbReference>
<name>A0A1N6EV43_9GAMM</name>
<dbReference type="Proteomes" id="UP000185024">
    <property type="component" value="Unassembled WGS sequence"/>
</dbReference>
<evidence type="ECO:0008006" key="3">
    <source>
        <dbReference type="Google" id="ProtNLM"/>
    </source>
</evidence>
<organism evidence="1 2">
    <name type="scientific">Vreelandella aquamarina</name>
    <dbReference type="NCBI Taxonomy" id="77097"/>
    <lineage>
        <taxon>Bacteria</taxon>
        <taxon>Pseudomonadati</taxon>
        <taxon>Pseudomonadota</taxon>
        <taxon>Gammaproteobacteria</taxon>
        <taxon>Oceanospirillales</taxon>
        <taxon>Halomonadaceae</taxon>
        <taxon>Vreelandella</taxon>
    </lineage>
</organism>
<dbReference type="AlphaFoldDB" id="A0A1N6EV43"/>
<accession>A0A1N6EV43</accession>
<dbReference type="GeneID" id="97278487"/>
<protein>
    <recommendedName>
        <fullName evidence="3">DUF1826 domain-containing protein</fullName>
    </recommendedName>
</protein>
<dbReference type="InterPro" id="IPR014955">
    <property type="entry name" value="DUF1826"/>
</dbReference>
<dbReference type="Pfam" id="PF08856">
    <property type="entry name" value="DUF1826"/>
    <property type="match status" value="1"/>
</dbReference>
<proteinExistence type="predicted"/>
<dbReference type="EMBL" id="FSQX01000002">
    <property type="protein sequence ID" value="SIN86878.1"/>
    <property type="molecule type" value="Genomic_DNA"/>
</dbReference>
<evidence type="ECO:0000313" key="1">
    <source>
        <dbReference type="EMBL" id="SIN86878.1"/>
    </source>
</evidence>
<evidence type="ECO:0000313" key="2">
    <source>
        <dbReference type="Proteomes" id="UP000185024"/>
    </source>
</evidence>
<sequence length="211" mass="23200">MSGETTELSLPIAVHGGKAECLTEIFREEVNLVVWERRLVSGCIGFSNRFVQEAGVFERFIGIEAGENVEQILPAWALELPGVQPWLADVSEIVEMFRCLFEPAAVGLRLHVLPSTMCPRFHTDRVPARLLVTYAGRGTEWLPESLVNRPDQPGPLPDQTVSEVDIQVLPTGAVSLLKGESWIGNEGRGLVHRSPAPGESPRLVLGLDWLS</sequence>
<reference evidence="1 2" key="1">
    <citation type="submission" date="2016-11" db="EMBL/GenBank/DDBJ databases">
        <authorList>
            <person name="Jaros S."/>
            <person name="Januszkiewicz K."/>
            <person name="Wedrychowicz H."/>
        </authorList>
    </citation>
    <scope>NUCLEOTIDE SEQUENCE [LARGE SCALE GENOMIC DNA]</scope>
    <source>
        <strain evidence="1 2">ACAM 239</strain>
    </source>
</reference>
<gene>
    <name evidence="1" type="ORF">SAMN05878438_3703</name>
</gene>